<dbReference type="Proteomes" id="UP000616151">
    <property type="component" value="Unassembled WGS sequence"/>
</dbReference>
<evidence type="ECO:0000313" key="2">
    <source>
        <dbReference type="Proteomes" id="UP000616151"/>
    </source>
</evidence>
<organism evidence="1 2">
    <name type="scientific">Taklimakanibacter albus</name>
    <dbReference type="NCBI Taxonomy" id="2800327"/>
    <lineage>
        <taxon>Bacteria</taxon>
        <taxon>Pseudomonadati</taxon>
        <taxon>Pseudomonadota</taxon>
        <taxon>Alphaproteobacteria</taxon>
        <taxon>Hyphomicrobiales</taxon>
        <taxon>Aestuariivirgaceae</taxon>
        <taxon>Taklimakanibacter</taxon>
    </lineage>
</organism>
<evidence type="ECO:0000313" key="1">
    <source>
        <dbReference type="EMBL" id="MBK1871170.1"/>
    </source>
</evidence>
<accession>A0ACC5REY9</accession>
<proteinExistence type="predicted"/>
<keyword evidence="2" id="KW-1185">Reference proteome</keyword>
<dbReference type="EMBL" id="JAENHL010000008">
    <property type="protein sequence ID" value="MBK1871170.1"/>
    <property type="molecule type" value="Genomic_DNA"/>
</dbReference>
<reference evidence="1" key="1">
    <citation type="submission" date="2021-01" db="EMBL/GenBank/DDBJ databases">
        <authorList>
            <person name="Sun Q."/>
        </authorList>
    </citation>
    <scope>NUCLEOTIDE SEQUENCE</scope>
    <source>
        <strain evidence="1">YIM B02566</strain>
    </source>
</reference>
<protein>
    <submittedName>
        <fullName evidence="1">FadR family transcriptional regulator</fullName>
    </submittedName>
</protein>
<comment type="caution">
    <text evidence="1">The sequence shown here is derived from an EMBL/GenBank/DDBJ whole genome shotgun (WGS) entry which is preliminary data.</text>
</comment>
<gene>
    <name evidence="1" type="ORF">JHL16_32690</name>
</gene>
<name>A0ACC5REY9_9HYPH</name>
<sequence length="260" mass="28767">MAGTKRKPADKGAARKSLYNKVAHDLGQRIVRGDYKPGALLPNEAECGQFYKVSRTAVREAVKMLSAKGLIQSRPKIGSRVEPRNAWNLLDRDVLSWYCTTVDFQRFANDVQQIRMMIEPEAAALAALHRTAGQFVEIEAAYQAMAEAVGDEAAWNAADVRFHLAVLNASGNEFIPPFGRVIESLLANLFSVTVAHLRNRMKVLPLHLAILEAIRTKKPDRARDAVRKLLQTTQKTIDEGGKLNSAGKPRARKAGAKTKR</sequence>